<organism evidence="1 4">
    <name type="scientific">Nonlabens ulvanivorans</name>
    <name type="common">Persicivirga ulvanivorans</name>
    <dbReference type="NCBI Taxonomy" id="906888"/>
    <lineage>
        <taxon>Bacteria</taxon>
        <taxon>Pseudomonadati</taxon>
        <taxon>Bacteroidota</taxon>
        <taxon>Flavobacteriia</taxon>
        <taxon>Flavobacteriales</taxon>
        <taxon>Flavobacteriaceae</taxon>
        <taxon>Nonlabens</taxon>
    </lineage>
</organism>
<proteinExistence type="predicted"/>
<protein>
    <submittedName>
        <fullName evidence="1">Uncharacterized protein</fullName>
    </submittedName>
</protein>
<accession>A0A081D7Z9</accession>
<evidence type="ECO:0000313" key="4">
    <source>
        <dbReference type="Proteomes" id="UP000028980"/>
    </source>
</evidence>
<dbReference type="Proteomes" id="UP000029226">
    <property type="component" value="Unassembled WGS sequence"/>
</dbReference>
<evidence type="ECO:0000313" key="2">
    <source>
        <dbReference type="EMBL" id="GAK98921.1"/>
    </source>
</evidence>
<dbReference type="AlphaFoldDB" id="A0A081D7Z9"/>
<evidence type="ECO:0000313" key="1">
    <source>
        <dbReference type="EMBL" id="GAK75045.1"/>
    </source>
</evidence>
<evidence type="ECO:0000313" key="6">
    <source>
        <dbReference type="Proteomes" id="UP000029647"/>
    </source>
</evidence>
<dbReference type="EMBL" id="BBMM01000001">
    <property type="protein sequence ID" value="GAK98921.1"/>
    <property type="molecule type" value="Genomic_DNA"/>
</dbReference>
<dbReference type="EMBL" id="BBNT01000001">
    <property type="protein sequence ID" value="GAL74213.1"/>
    <property type="molecule type" value="Genomic_DNA"/>
</dbReference>
<reference evidence="4 5" key="1">
    <citation type="journal article" date="2014" name="Genome Announc.">
        <title>Draft Genome Sequences of Marine Flavobacterium Nonlabens Strains NR17, NR24, NR27, NR32, NR33, and Ara13.</title>
        <authorList>
            <person name="Nakanishi M."/>
            <person name="Meirelles P."/>
            <person name="Suzuki R."/>
            <person name="Takatani N."/>
            <person name="Mino S."/>
            <person name="Suda W."/>
            <person name="Oshima K."/>
            <person name="Hattori M."/>
            <person name="Ohkuma M."/>
            <person name="Hosokawa M."/>
            <person name="Miyashita K."/>
            <person name="Thompson F.L."/>
            <person name="Niwa A."/>
            <person name="Sawabe T."/>
            <person name="Sawabe T."/>
        </authorList>
    </citation>
    <scope>NUCLEOTIDE SEQUENCE [LARGE SCALE GENOMIC DNA]</scope>
    <source>
        <strain evidence="3">JCM 19275</strain>
        <strain evidence="1">JCM 19296</strain>
        <strain evidence="2">JCM 19314</strain>
        <strain evidence="6">JCM19275</strain>
        <strain evidence="4">JCM19296</strain>
        <strain evidence="5">JCM19314</strain>
    </source>
</reference>
<evidence type="ECO:0000313" key="3">
    <source>
        <dbReference type="EMBL" id="GAL74213.1"/>
    </source>
</evidence>
<gene>
    <name evidence="3" type="ORF">JCM19275_3060</name>
    <name evidence="1" type="ORF">JCM19296_623</name>
    <name evidence="2" type="ORF">JCM19314_2952</name>
</gene>
<comment type="caution">
    <text evidence="1">The sequence shown here is derived from an EMBL/GenBank/DDBJ whole genome shotgun (WGS) entry which is preliminary data.</text>
</comment>
<sequence length="43" mass="4512">MPSTYRVFKCAQILGNSPTASEDAKADACEYAEAAAAFLQASL</sequence>
<dbReference type="Proteomes" id="UP000029647">
    <property type="component" value="Unassembled WGS sequence"/>
</dbReference>
<dbReference type="Proteomes" id="UP000028980">
    <property type="component" value="Unassembled WGS sequence"/>
</dbReference>
<evidence type="ECO:0000313" key="5">
    <source>
        <dbReference type="Proteomes" id="UP000029226"/>
    </source>
</evidence>
<dbReference type="EMBL" id="BBLG01000001">
    <property type="protein sequence ID" value="GAK75045.1"/>
    <property type="molecule type" value="Genomic_DNA"/>
</dbReference>
<name>A0A081D7Z9_NONUL</name>